<keyword evidence="2" id="KW-0614">Plasmid</keyword>
<evidence type="ECO:0000313" key="3">
    <source>
        <dbReference type="Proteomes" id="UP001318682"/>
    </source>
</evidence>
<dbReference type="RefSeq" id="WP_187430136.1">
    <property type="nucleotide sequence ID" value="NZ_CP143425.1"/>
</dbReference>
<evidence type="ECO:0000313" key="2">
    <source>
        <dbReference type="EMBL" id="WVX51562.1"/>
    </source>
</evidence>
<name>A0ABZ2BZK0_9RHOB</name>
<accession>A0ABZ2BZK0</accession>
<dbReference type="InterPro" id="IPR005094">
    <property type="entry name" value="Endonuclease_MobA/VirD2"/>
</dbReference>
<protein>
    <recommendedName>
        <fullName evidence="1">MobA/VirD2-like nuclease domain-containing protein</fullName>
    </recommendedName>
</protein>
<sequence>MARNSAVEAVTGEVFREGWDRVRGSMQGLNSKKAGQLYRAARGHRAAVFKAIKNGGTHIKGQLSNQLSYITRDNKLSHFVDSRGTFDGKTKFEDKDIKKLTDRFAERWDSGFRPKMGNTTHMLMSFPKGTKSEDVRDTASDVCERFFETDEGHFDYVIAVHKDRDHPHAHIVLNRRSQEGEFFYLGRDHRFNYDDFRLAMVQEAEKYGVKLEATRRIDRGEVHYPPRTREIYAVKEDAEKGVIREPAPRERVGRDLARTLAEIASTRIVYHSLAVEASQDSREEIAQALQKAAALLGKGSQVEQDGDVYMGAVEDFDDLRSRYADTVGEVQARIAGLPEGKRAQKERELNQLQAGVRRMQPLGLRSATLEQKPSEGGIYSEMNINSELAGRLHDGTTRAQIDNALRGTGINAETVVNRIETGAPNAALERQWVADDLAKVAEAQGLNLERKVDLEAARERLNQVHVELGVTLERAEVLRDDGVIEEAREIRFHFDQEQFDDAARAIRQELRGQGVNEAQLEARAVEIENRTFDRIEAEQQSYLETRPEILSDPGAVYRTDEEGRGRITDQQLADRLDREIEVILDRAPANQSISEAVASDFKDRYADMPDHVARGLGDTYETSFRLNNEQELREAEIEAAETATAREQALYARRLDNGIARAEADGISTAERRELVSEIETNVREGANDGDRAYADDRFEQLVIERDRLEVNGASVQQRVALATEFSALSAARQSGQLTADEAQRADVLLHDTADRYGIQMRDGLVREDTREFQDWQTNDPEGERAMADRFEAERLERFDADMTRVQGSVTAERGLRAMEIDQTSLDRMSSRVRDEIMAKNSDTESFDQRYDRAEAMAASGAIEQTARARILQEREEYFSQRPELAAERVLPYSDLPFGAKIEDRERVEQISREVDRVSAVRDTRGDVSTAVADDFRARYPDMPDHLARGLGRTYEIASEARDRESVREYAENRIENEEIRRVVEHERSDDVSPSLATDEQRLSYREQIEQELDDEQIERLRDGDSDALENVSDERLDRLYAAKAYLQSDAATANSEAYREVVQEIAEEQYELQKDRLVDSEREGGPVHG</sequence>
<dbReference type="Pfam" id="PF03432">
    <property type="entry name" value="Relaxase"/>
    <property type="match status" value="1"/>
</dbReference>
<evidence type="ECO:0000259" key="1">
    <source>
        <dbReference type="Pfam" id="PF03432"/>
    </source>
</evidence>
<reference evidence="2 3" key="1">
    <citation type="submission" date="2024-01" db="EMBL/GenBank/DDBJ databases">
        <title>Roseobacter fucihabitans sp. nov., isolated from the brown alga Fucus spiralis.</title>
        <authorList>
            <person name="Hahnke S."/>
            <person name="Berger M."/>
            <person name="Schlingloff A."/>
            <person name="Athale I."/>
            <person name="Neumann-Schaal M."/>
            <person name="Adenaya A."/>
            <person name="Poehlein A."/>
            <person name="Daniel R."/>
            <person name="Pertersen J."/>
            <person name="Brinkhoff T."/>
        </authorList>
    </citation>
    <scope>NUCLEOTIDE SEQUENCE [LARGE SCALE GENOMIC DNA]</scope>
    <source>
        <strain evidence="2 3">B14</strain>
        <plasmid evidence="2 3">pROLI83</plasmid>
    </source>
</reference>
<dbReference type="EMBL" id="CP143425">
    <property type="protein sequence ID" value="WVX51562.1"/>
    <property type="molecule type" value="Genomic_DNA"/>
</dbReference>
<feature type="domain" description="MobA/VirD2-like nuclease" evidence="1">
    <location>
        <begin position="91"/>
        <end position="208"/>
    </location>
</feature>
<geneLocation type="plasmid" evidence="2 3">
    <name>pROLI83</name>
</geneLocation>
<proteinExistence type="predicted"/>
<organism evidence="2 3">
    <name type="scientific">Roseobacter fucihabitans</name>
    <dbReference type="NCBI Taxonomy" id="1537242"/>
    <lineage>
        <taxon>Bacteria</taxon>
        <taxon>Pseudomonadati</taxon>
        <taxon>Pseudomonadota</taxon>
        <taxon>Alphaproteobacteria</taxon>
        <taxon>Rhodobacterales</taxon>
        <taxon>Roseobacteraceae</taxon>
        <taxon>Roseobacter</taxon>
    </lineage>
</organism>
<gene>
    <name evidence="2" type="ORF">ROLI_046640</name>
</gene>
<dbReference type="Proteomes" id="UP001318682">
    <property type="component" value="Plasmid pROLI83"/>
</dbReference>
<keyword evidence="3" id="KW-1185">Reference proteome</keyword>